<keyword evidence="4" id="KW-0732">Signal</keyword>
<evidence type="ECO:0000313" key="11">
    <source>
        <dbReference type="Proteomes" id="UP000244722"/>
    </source>
</evidence>
<accession>A0A2T7A994</accession>
<feature type="transmembrane region" description="Helical" evidence="8">
    <location>
        <begin position="557"/>
        <end position="576"/>
    </location>
</feature>
<feature type="transmembrane region" description="Helical" evidence="8">
    <location>
        <begin position="377"/>
        <end position="402"/>
    </location>
</feature>
<evidence type="ECO:0000256" key="3">
    <source>
        <dbReference type="ARBA" id="ARBA00022692"/>
    </source>
</evidence>
<gene>
    <name evidence="10" type="ORF">B9Z19DRAFT_1070578</name>
</gene>
<dbReference type="SMART" id="SM01320">
    <property type="entry name" value="TRP_N"/>
    <property type="match status" value="1"/>
</dbReference>
<dbReference type="Pfam" id="PF14558">
    <property type="entry name" value="TRP_N"/>
    <property type="match status" value="1"/>
</dbReference>
<dbReference type="OrthoDB" id="2115177at2759"/>
<feature type="transmembrane region" description="Helical" evidence="8">
    <location>
        <begin position="619"/>
        <end position="648"/>
    </location>
</feature>
<feature type="region of interest" description="Disordered" evidence="7">
    <location>
        <begin position="654"/>
        <end position="696"/>
    </location>
</feature>
<organism evidence="10 11">
    <name type="scientific">Tuber borchii</name>
    <name type="common">White truffle</name>
    <dbReference type="NCBI Taxonomy" id="42251"/>
    <lineage>
        <taxon>Eukaryota</taxon>
        <taxon>Fungi</taxon>
        <taxon>Dikarya</taxon>
        <taxon>Ascomycota</taxon>
        <taxon>Pezizomycotina</taxon>
        <taxon>Pezizomycetes</taxon>
        <taxon>Pezizales</taxon>
        <taxon>Tuberaceae</taxon>
        <taxon>Tuber</taxon>
    </lineage>
</organism>
<dbReference type="AlphaFoldDB" id="A0A2T7A994"/>
<reference evidence="10 11" key="1">
    <citation type="submission" date="2017-04" db="EMBL/GenBank/DDBJ databases">
        <title>Draft genome sequence of Tuber borchii Vittad., a whitish edible truffle.</title>
        <authorList>
            <consortium name="DOE Joint Genome Institute"/>
            <person name="Murat C."/>
            <person name="Kuo A."/>
            <person name="Barry K.W."/>
            <person name="Clum A."/>
            <person name="Dockter R.B."/>
            <person name="Fauchery L."/>
            <person name="Iotti M."/>
            <person name="Kohler A."/>
            <person name="Labutti K."/>
            <person name="Lindquist E.A."/>
            <person name="Lipzen A."/>
            <person name="Ohm R.A."/>
            <person name="Wang M."/>
            <person name="Grigoriev I.V."/>
            <person name="Zambonelli A."/>
            <person name="Martin F.M."/>
        </authorList>
    </citation>
    <scope>NUCLEOTIDE SEQUENCE [LARGE SCALE GENOMIC DNA]</scope>
    <source>
        <strain evidence="10 11">Tbo3840</strain>
    </source>
</reference>
<feature type="region of interest" description="Disordered" evidence="7">
    <location>
        <begin position="708"/>
        <end position="778"/>
    </location>
</feature>
<dbReference type="Proteomes" id="UP000244722">
    <property type="component" value="Unassembled WGS sequence"/>
</dbReference>
<feature type="transmembrane region" description="Helical" evidence="8">
    <location>
        <begin position="588"/>
        <end position="607"/>
    </location>
</feature>
<proteinExistence type="inferred from homology"/>
<evidence type="ECO:0000256" key="6">
    <source>
        <dbReference type="ARBA" id="ARBA00023136"/>
    </source>
</evidence>
<evidence type="ECO:0000256" key="7">
    <source>
        <dbReference type="SAM" id="MobiDB-lite"/>
    </source>
</evidence>
<feature type="transmembrane region" description="Helical" evidence="8">
    <location>
        <begin position="455"/>
        <end position="477"/>
    </location>
</feature>
<feature type="compositionally biased region" description="Polar residues" evidence="7">
    <location>
        <begin position="728"/>
        <end position="744"/>
    </location>
</feature>
<keyword evidence="6 8" id="KW-0472">Membrane</keyword>
<evidence type="ECO:0000256" key="5">
    <source>
        <dbReference type="ARBA" id="ARBA00022989"/>
    </source>
</evidence>
<sequence>MIPMFSRKSPSGGSAFSTPYTSKSPSLLLSAFLLFSAFGALPVQATDVLETNGFSSCLATSDIKIDRMNVKYDRANGSVTFDLAGSSSREQKVKAVLTVTAYGKQVYEKTIDPCLQGIAQLCPLPKGTFAAKDSMDIPPQFASMIPAIAFQIPDLDGMAKLELQSSEDNTELACLQSVVQNGKTANQPGVQYVTAGIAAAALVLSGVSALGAAGAGTGAGPSPNFGDVVGWFQAIAMNGMLSVNYPPVYRSFVSNFAWSTGILPWEDMQRSIDSFRKVTGGHLEKNSIDYLMNATLVFSSNSSTESDTAPSNNNTRRALDWTVAQIFERAVEVNGTAIAGNSTNSTSTNGAQDKVMHYVHGIQAYVEKLQIPSTNTFMTVLLIFAIVIAAIAVCILLFKVILEAWSLFGNFPKSLTGFRKRYWGFLATTIVRLVLVLYGTWTLYCLYQFKNGDSWGAHVLAGITLAVFTGVLGFFAFRIFVLARRQKAIDDENEAAALKGDGEHKPHDQLFDHKPYMRRYGLFYDQFKTDFWWIFLPLIIYAFAKGAFIALGDGHGLVQTIGQLACEAILLVLLLWNRPYNSKAGNVLNIIISVVRVLSVVCLIIFVEELGIAADTKTVTGVALIVIQSVLTAALAICIAVNAIIVTFKENPHTKRRKELEKQREADNLTPLGPRHSILGAPIEHGPDGKGRYSATPTRDEFLLNDASGRTDYPLHHMTPAPPPQHPFSHNRSASSSTDRQGLMTSAAPMPLAHGRHDSQAGYDEYRGTPYRPSGQGY</sequence>
<comment type="subcellular location">
    <subcellularLocation>
        <location evidence="1">Membrane</location>
        <topology evidence="1">Multi-pass membrane protein</topology>
    </subcellularLocation>
</comment>
<protein>
    <recommendedName>
        <fullName evidence="9">ML-like domain-containing protein</fullName>
    </recommendedName>
</protein>
<dbReference type="InterPro" id="IPR040241">
    <property type="entry name" value="TRP_Flc/Pkd2-like"/>
</dbReference>
<evidence type="ECO:0000256" key="1">
    <source>
        <dbReference type="ARBA" id="ARBA00004141"/>
    </source>
</evidence>
<feature type="transmembrane region" description="Helical" evidence="8">
    <location>
        <begin position="531"/>
        <end position="551"/>
    </location>
</feature>
<dbReference type="GO" id="GO:0016020">
    <property type="term" value="C:membrane"/>
    <property type="evidence" value="ECO:0007669"/>
    <property type="project" value="UniProtKB-SubCell"/>
</dbReference>
<feature type="domain" description="ML-like" evidence="9">
    <location>
        <begin position="47"/>
        <end position="186"/>
    </location>
</feature>
<name>A0A2T7A994_TUBBO</name>
<comment type="caution">
    <text evidence="10">The sequence shown here is derived from an EMBL/GenBank/DDBJ whole genome shotgun (WGS) entry which is preliminary data.</text>
</comment>
<dbReference type="PANTHER" id="PTHR31145">
    <property type="entry name" value="INTEGRAL MEMBRANE PROTEIN (AFU_ORTHOLOGUE AFUA_7G01610)"/>
    <property type="match status" value="1"/>
</dbReference>
<feature type="compositionally biased region" description="Basic and acidic residues" evidence="7">
    <location>
        <begin position="755"/>
        <end position="767"/>
    </location>
</feature>
<dbReference type="EMBL" id="NESQ01000002">
    <property type="protein sequence ID" value="PUU84272.1"/>
    <property type="molecule type" value="Genomic_DNA"/>
</dbReference>
<dbReference type="GO" id="GO:0055085">
    <property type="term" value="P:transmembrane transport"/>
    <property type="evidence" value="ECO:0007669"/>
    <property type="project" value="TreeGrafter"/>
</dbReference>
<evidence type="ECO:0000256" key="2">
    <source>
        <dbReference type="ARBA" id="ARBA00010642"/>
    </source>
</evidence>
<comment type="similarity">
    <text evidence="2">Belongs to the transient receptor potential (TRP) ion channel family.</text>
</comment>
<keyword evidence="11" id="KW-1185">Reference proteome</keyword>
<feature type="compositionally biased region" description="Basic and acidic residues" evidence="7">
    <location>
        <begin position="654"/>
        <end position="667"/>
    </location>
</feature>
<evidence type="ECO:0000259" key="9">
    <source>
        <dbReference type="SMART" id="SM01320"/>
    </source>
</evidence>
<evidence type="ECO:0000256" key="8">
    <source>
        <dbReference type="SAM" id="Phobius"/>
    </source>
</evidence>
<dbReference type="PANTHER" id="PTHR31145:SF5">
    <property type="entry name" value="DUF907 DOMAIN PROTEIN (AFU_ORTHOLOGUE AFUA_2G06100)"/>
    <property type="match status" value="1"/>
</dbReference>
<keyword evidence="5 8" id="KW-1133">Transmembrane helix</keyword>
<keyword evidence="3 8" id="KW-0812">Transmembrane</keyword>
<evidence type="ECO:0000256" key="4">
    <source>
        <dbReference type="ARBA" id="ARBA00022729"/>
    </source>
</evidence>
<dbReference type="InterPro" id="IPR032800">
    <property type="entry name" value="TRP_N"/>
</dbReference>
<feature type="transmembrane region" description="Helical" evidence="8">
    <location>
        <begin position="423"/>
        <end position="449"/>
    </location>
</feature>
<dbReference type="InterPro" id="IPR010308">
    <property type="entry name" value="TRP_C"/>
</dbReference>
<dbReference type="GO" id="GO:0009272">
    <property type="term" value="P:fungal-type cell wall biogenesis"/>
    <property type="evidence" value="ECO:0007669"/>
    <property type="project" value="TreeGrafter"/>
</dbReference>
<dbReference type="STRING" id="42251.A0A2T7A994"/>
<dbReference type="Pfam" id="PF06011">
    <property type="entry name" value="TRP"/>
    <property type="match status" value="1"/>
</dbReference>
<evidence type="ECO:0000313" key="10">
    <source>
        <dbReference type="EMBL" id="PUU84272.1"/>
    </source>
</evidence>